<feature type="region of interest" description="Disordered" evidence="9">
    <location>
        <begin position="577"/>
        <end position="709"/>
    </location>
</feature>
<dbReference type="InterPro" id="IPR006186">
    <property type="entry name" value="Ser/Thr-sp_prot-phosphatase"/>
</dbReference>
<reference evidence="11" key="1">
    <citation type="journal article" date="2020" name="bioRxiv">
        <title>Comparative genomics of Chlamydomonas.</title>
        <authorList>
            <person name="Craig R.J."/>
            <person name="Hasan A.R."/>
            <person name="Ness R.W."/>
            <person name="Keightley P.D."/>
        </authorList>
    </citation>
    <scope>NUCLEOTIDE SEQUENCE</scope>
    <source>
        <strain evidence="11">CCAP 11/173</strain>
    </source>
</reference>
<dbReference type="OrthoDB" id="546816at2759"/>
<proteinExistence type="inferred from homology"/>
<evidence type="ECO:0000256" key="7">
    <source>
        <dbReference type="ARBA" id="ARBA00048336"/>
    </source>
</evidence>
<evidence type="ECO:0000256" key="5">
    <source>
        <dbReference type="ARBA" id="ARBA00023211"/>
    </source>
</evidence>
<evidence type="ECO:0000256" key="2">
    <source>
        <dbReference type="ARBA" id="ARBA00022723"/>
    </source>
</evidence>
<keyword evidence="5" id="KW-0464">Manganese</keyword>
<keyword evidence="12" id="KW-1185">Reference proteome</keyword>
<feature type="compositionally biased region" description="Low complexity" evidence="9">
    <location>
        <begin position="476"/>
        <end position="492"/>
    </location>
</feature>
<dbReference type="InterPro" id="IPR004843">
    <property type="entry name" value="Calcineurin-like_PHP"/>
</dbReference>
<comment type="caution">
    <text evidence="11">The sequence shown here is derived from an EMBL/GenBank/DDBJ whole genome shotgun (WGS) entry which is preliminary data.</text>
</comment>
<dbReference type="GO" id="GO:0005737">
    <property type="term" value="C:cytoplasm"/>
    <property type="evidence" value="ECO:0007669"/>
    <property type="project" value="TreeGrafter"/>
</dbReference>
<evidence type="ECO:0000259" key="10">
    <source>
        <dbReference type="PROSITE" id="PS00125"/>
    </source>
</evidence>
<feature type="compositionally biased region" description="Basic and acidic residues" evidence="9">
    <location>
        <begin position="508"/>
        <end position="517"/>
    </location>
</feature>
<dbReference type="Proteomes" id="UP000613740">
    <property type="component" value="Unassembled WGS sequence"/>
</dbReference>
<dbReference type="InterPro" id="IPR050341">
    <property type="entry name" value="PP1_catalytic_subunit"/>
</dbReference>
<evidence type="ECO:0000313" key="12">
    <source>
        <dbReference type="Proteomes" id="UP000613740"/>
    </source>
</evidence>
<feature type="compositionally biased region" description="Gly residues" evidence="9">
    <location>
        <begin position="686"/>
        <end position="700"/>
    </location>
</feature>
<sequence length="723" mass="77793">MIVINEARLLLAKEDSLLYVAAPCRVVSDLHGQFADLMHIMGWCGAPDGSVPWVFLGDYVDRTDYGCEVMLLLYSLKIKWPDRIFLLRGNHEIDDMNSIYGFKEELTSKWGLQHGTRMHSAFNESFAYMPLAAIATPPGYDGKVDSKSFEDWREHTDSVRTQLQRLQPQHRGHVPDRYLMMHGGIGRLEWLSEIAAVKRPLHSCKHHAKHADVLSELVWSDPAPKDTDKGLLPNKRDGEKGGIICYGADRVKNFCKRNHVTAILRGHEHIHDGLEVAFGGRVLTFFSATNYTGKHSNHGVILHLAPAPTARGMPSMEVQPIRFEAVPVDKRTKCKGKGGVLRDDDASSTASDATDCFWGLYMPSDEEVQCIREMAASEDELAEHASCDTTPSSPAGRPVQQLQPQQPPAGMSPGRRSGGSAARASCPVTGTGAQHSPGSLLPKFAAAAMHALSLTPAGAVLRELRKLWWLQHGRGAPQQQVTPQQAQQSTPAHARCPPVPPQPPRPPTGDKEVRKAEAPSLGPTAPTAVRAAAKHLVSWPLPDSAPSFMPEPQQGVNTQAHAAGTKVAVAGQGQQLPGRVSAVTPPPPPPPAAAAAADCAAEQSSAGGSNVTTGKVNKSKKAQKPSSLPLSKDAQLAAQQAWLKIRGDTKQKESRKWLKSKEREKRNKAGADATADINDITRDAGSGSGRKGTGHCGVKGNGKAAPDPCLDAMTVKVDVAVRA</sequence>
<feature type="region of interest" description="Disordered" evidence="9">
    <location>
        <begin position="381"/>
        <end position="437"/>
    </location>
</feature>
<comment type="cofactor">
    <cofactor evidence="1">
        <name>Mn(2+)</name>
        <dbReference type="ChEBI" id="CHEBI:29035"/>
    </cofactor>
</comment>
<dbReference type="GO" id="GO:0005634">
    <property type="term" value="C:nucleus"/>
    <property type="evidence" value="ECO:0007669"/>
    <property type="project" value="TreeGrafter"/>
</dbReference>
<comment type="catalytic activity">
    <reaction evidence="7 8">
        <text>O-phospho-L-threonyl-[protein] + H2O = L-threonyl-[protein] + phosphate</text>
        <dbReference type="Rhea" id="RHEA:47004"/>
        <dbReference type="Rhea" id="RHEA-COMP:11060"/>
        <dbReference type="Rhea" id="RHEA-COMP:11605"/>
        <dbReference type="ChEBI" id="CHEBI:15377"/>
        <dbReference type="ChEBI" id="CHEBI:30013"/>
        <dbReference type="ChEBI" id="CHEBI:43474"/>
        <dbReference type="ChEBI" id="CHEBI:61977"/>
        <dbReference type="EC" id="3.1.3.16"/>
    </reaction>
</comment>
<feature type="domain" description="Serine/threonine specific protein phosphatases" evidence="10">
    <location>
        <begin position="87"/>
        <end position="92"/>
    </location>
</feature>
<dbReference type="Gene3D" id="3.60.21.10">
    <property type="match status" value="1"/>
</dbReference>
<dbReference type="PROSITE" id="PS00125">
    <property type="entry name" value="SER_THR_PHOSPHATASE"/>
    <property type="match status" value="1"/>
</dbReference>
<evidence type="ECO:0000256" key="8">
    <source>
        <dbReference type="RuleBase" id="RU004273"/>
    </source>
</evidence>
<protein>
    <recommendedName>
        <fullName evidence="8">Serine/threonine-protein phosphatase</fullName>
        <ecNumber evidence="8">3.1.3.16</ecNumber>
    </recommendedName>
</protein>
<dbReference type="PRINTS" id="PR00114">
    <property type="entry name" value="STPHPHTASE"/>
</dbReference>
<evidence type="ECO:0000256" key="3">
    <source>
        <dbReference type="ARBA" id="ARBA00022801"/>
    </source>
</evidence>
<dbReference type="SUPFAM" id="SSF56300">
    <property type="entry name" value="Metallo-dependent phosphatases"/>
    <property type="match status" value="1"/>
</dbReference>
<feature type="compositionally biased region" description="Low complexity" evidence="9">
    <location>
        <begin position="398"/>
        <end position="427"/>
    </location>
</feature>
<keyword evidence="3 8" id="KW-0378">Hydrolase</keyword>
<dbReference type="PANTHER" id="PTHR11668:SF300">
    <property type="entry name" value="SERINE_THREONINE-PROTEIN PHOSPHATASE"/>
    <property type="match status" value="1"/>
</dbReference>
<feature type="compositionally biased region" description="Basic and acidic residues" evidence="9">
    <location>
        <begin position="645"/>
        <end position="669"/>
    </location>
</feature>
<name>A0A835W6B8_9CHLO</name>
<dbReference type="AlphaFoldDB" id="A0A835W6B8"/>
<dbReference type="Pfam" id="PF00149">
    <property type="entry name" value="Metallophos"/>
    <property type="match status" value="1"/>
</dbReference>
<organism evidence="11 12">
    <name type="scientific">Chlamydomonas schloesseri</name>
    <dbReference type="NCBI Taxonomy" id="2026947"/>
    <lineage>
        <taxon>Eukaryota</taxon>
        <taxon>Viridiplantae</taxon>
        <taxon>Chlorophyta</taxon>
        <taxon>core chlorophytes</taxon>
        <taxon>Chlorophyceae</taxon>
        <taxon>CS clade</taxon>
        <taxon>Chlamydomonadales</taxon>
        <taxon>Chlamydomonadaceae</taxon>
        <taxon>Chlamydomonas</taxon>
    </lineage>
</organism>
<feature type="region of interest" description="Disordered" evidence="9">
    <location>
        <begin position="475"/>
        <end position="528"/>
    </location>
</feature>
<dbReference type="SMART" id="SM00156">
    <property type="entry name" value="PP2Ac"/>
    <property type="match status" value="1"/>
</dbReference>
<keyword evidence="4" id="KW-0904">Protein phosphatase</keyword>
<comment type="catalytic activity">
    <reaction evidence="6">
        <text>O-phospho-L-seryl-[protein] + H2O = L-seryl-[protein] + phosphate</text>
        <dbReference type="Rhea" id="RHEA:20629"/>
        <dbReference type="Rhea" id="RHEA-COMP:9863"/>
        <dbReference type="Rhea" id="RHEA-COMP:11604"/>
        <dbReference type="ChEBI" id="CHEBI:15377"/>
        <dbReference type="ChEBI" id="CHEBI:29999"/>
        <dbReference type="ChEBI" id="CHEBI:43474"/>
        <dbReference type="ChEBI" id="CHEBI:83421"/>
        <dbReference type="EC" id="3.1.3.16"/>
    </reaction>
</comment>
<keyword evidence="2" id="KW-0479">Metal-binding</keyword>
<dbReference type="EC" id="3.1.3.16" evidence="8"/>
<dbReference type="GO" id="GO:0004722">
    <property type="term" value="F:protein serine/threonine phosphatase activity"/>
    <property type="evidence" value="ECO:0007669"/>
    <property type="project" value="UniProtKB-EC"/>
</dbReference>
<evidence type="ECO:0000313" key="11">
    <source>
        <dbReference type="EMBL" id="KAG2438973.1"/>
    </source>
</evidence>
<evidence type="ECO:0000256" key="4">
    <source>
        <dbReference type="ARBA" id="ARBA00022912"/>
    </source>
</evidence>
<dbReference type="InterPro" id="IPR029052">
    <property type="entry name" value="Metallo-depent_PP-like"/>
</dbReference>
<accession>A0A835W6B8</accession>
<evidence type="ECO:0000256" key="1">
    <source>
        <dbReference type="ARBA" id="ARBA00001936"/>
    </source>
</evidence>
<dbReference type="EMBL" id="JAEHOD010000042">
    <property type="protein sequence ID" value="KAG2438973.1"/>
    <property type="molecule type" value="Genomic_DNA"/>
</dbReference>
<feature type="compositionally biased region" description="Polar residues" evidence="9">
    <location>
        <begin position="602"/>
        <end position="616"/>
    </location>
</feature>
<dbReference type="PANTHER" id="PTHR11668">
    <property type="entry name" value="SERINE/THREONINE PROTEIN PHOSPHATASE"/>
    <property type="match status" value="1"/>
</dbReference>
<evidence type="ECO:0000256" key="6">
    <source>
        <dbReference type="ARBA" id="ARBA00047761"/>
    </source>
</evidence>
<comment type="similarity">
    <text evidence="8">Belongs to the PPP phosphatase family.</text>
</comment>
<dbReference type="GO" id="GO:0046872">
    <property type="term" value="F:metal ion binding"/>
    <property type="evidence" value="ECO:0007669"/>
    <property type="project" value="UniProtKB-KW"/>
</dbReference>
<gene>
    <name evidence="11" type="ORF">HYH02_010765</name>
</gene>
<feature type="compositionally biased region" description="Pro residues" evidence="9">
    <location>
        <begin position="497"/>
        <end position="507"/>
    </location>
</feature>
<evidence type="ECO:0000256" key="9">
    <source>
        <dbReference type="SAM" id="MobiDB-lite"/>
    </source>
</evidence>